<dbReference type="GO" id="GO:0005829">
    <property type="term" value="C:cytosol"/>
    <property type="evidence" value="ECO:0007669"/>
    <property type="project" value="TreeGrafter"/>
</dbReference>
<sequence length="478" mass="52759">MDFEVLLRNFNIVDGSGGDITIQDVGIVGDKIVKIGDLSSCHADVKIEGNGLYLAPGFIDVHTHDDINVIQQPEMLPKISQGVTTVIVGNCGISASPVTLTSEPPDPMNLLGERDKFSYATFSQYAQAVEAAQPAINVGALVGHTSLRQNHMDNLYRPATNSEIQAMRSQLRDSLEHGALGLSTGLAYASAREAPTEEVLELSEELSHYDGIYVTHLRTEFEGILDAMEEAFDIGCHGNVPVVISHHKCAGKANWGRTEQTLRFMDERSKTQDIGCDCYPYSAGSSTLDLGQVTSDFDITITWSEPEPEQGGRNLADIADIWGVSLIDAAKRLQPAGAIYHNMLEEDVARVLKYPKTMIGSDGLPNDPLPHPRLWGTFPRVIGHYCRDEKLFSLSEAVRKMTSLSAQRFGLKNRGLIKEQYYADLVIFDFEKIIDMASFNNPKQVSAGIEYVLVNGNIVYQEKSVNKKRSGKFLYRNK</sequence>
<dbReference type="InterPro" id="IPR050378">
    <property type="entry name" value="Metallo-dep_Hydrolases_sf"/>
</dbReference>
<dbReference type="RefSeq" id="WP_072955394.1">
    <property type="nucleotide sequence ID" value="NZ_FQUH01000002.1"/>
</dbReference>
<name>A0A1M4V1P2_VIBGA</name>
<reference evidence="3" key="1">
    <citation type="submission" date="2016-11" db="EMBL/GenBank/DDBJ databases">
        <authorList>
            <person name="Varghese N."/>
            <person name="Submissions S."/>
        </authorList>
    </citation>
    <scope>NUCLEOTIDE SEQUENCE [LARGE SCALE GENOMIC DNA]</scope>
    <source>
        <strain evidence="3">DSM 21264</strain>
    </source>
</reference>
<dbReference type="EMBL" id="FQUH01000002">
    <property type="protein sequence ID" value="SHE62820.1"/>
    <property type="molecule type" value="Genomic_DNA"/>
</dbReference>
<dbReference type="AlphaFoldDB" id="A0A1M4V1P2"/>
<accession>A0A1M4V1P2</accession>
<dbReference type="Gene3D" id="3.20.20.140">
    <property type="entry name" value="Metal-dependent hydrolases"/>
    <property type="match status" value="1"/>
</dbReference>
<dbReference type="CDD" id="cd01297">
    <property type="entry name" value="D-aminoacylase"/>
    <property type="match status" value="1"/>
</dbReference>
<dbReference type="Gene3D" id="2.30.40.10">
    <property type="entry name" value="Urease, subunit C, domain 1"/>
    <property type="match status" value="1"/>
</dbReference>
<gene>
    <name evidence="2" type="ORF">SAMN02745781_00614</name>
</gene>
<feature type="domain" description="Amidohydrolase 3" evidence="1">
    <location>
        <begin position="50"/>
        <end position="460"/>
    </location>
</feature>
<dbReference type="SUPFAM" id="SSF51556">
    <property type="entry name" value="Metallo-dependent hydrolases"/>
    <property type="match status" value="1"/>
</dbReference>
<keyword evidence="3" id="KW-1185">Reference proteome</keyword>
<evidence type="ECO:0000313" key="3">
    <source>
        <dbReference type="Proteomes" id="UP000184159"/>
    </source>
</evidence>
<dbReference type="Pfam" id="PF07969">
    <property type="entry name" value="Amidohydro_3"/>
    <property type="match status" value="1"/>
</dbReference>
<dbReference type="InterPro" id="IPR032466">
    <property type="entry name" value="Metal_Hydrolase"/>
</dbReference>
<dbReference type="InterPro" id="IPR023100">
    <property type="entry name" value="D-aminoacylase_insert_dom_sf"/>
</dbReference>
<dbReference type="GO" id="GO:0016811">
    <property type="term" value="F:hydrolase activity, acting on carbon-nitrogen (but not peptide) bonds, in linear amides"/>
    <property type="evidence" value="ECO:0007669"/>
    <property type="project" value="InterPro"/>
</dbReference>
<evidence type="ECO:0000313" key="2">
    <source>
        <dbReference type="EMBL" id="SHE62820.1"/>
    </source>
</evidence>
<protein>
    <submittedName>
        <fullName evidence="2">N-acyl-D-amino-acid deacylase</fullName>
    </submittedName>
</protein>
<dbReference type="InterPro" id="IPR011059">
    <property type="entry name" value="Metal-dep_hydrolase_composite"/>
</dbReference>
<organism evidence="2 3">
    <name type="scientific">Vibrio gazogenes DSM 21264 = NBRC 103151</name>
    <dbReference type="NCBI Taxonomy" id="1123492"/>
    <lineage>
        <taxon>Bacteria</taxon>
        <taxon>Pseudomonadati</taxon>
        <taxon>Pseudomonadota</taxon>
        <taxon>Gammaproteobacteria</taxon>
        <taxon>Vibrionales</taxon>
        <taxon>Vibrionaceae</taxon>
        <taxon>Vibrio</taxon>
    </lineage>
</organism>
<evidence type="ECO:0000259" key="1">
    <source>
        <dbReference type="Pfam" id="PF07969"/>
    </source>
</evidence>
<dbReference type="PANTHER" id="PTHR11647">
    <property type="entry name" value="HYDRANTOINASE/DIHYDROPYRIMIDINASE FAMILY MEMBER"/>
    <property type="match status" value="1"/>
</dbReference>
<dbReference type="InterPro" id="IPR013108">
    <property type="entry name" value="Amidohydro_3"/>
</dbReference>
<dbReference type="Proteomes" id="UP000184159">
    <property type="component" value="Unassembled WGS sequence"/>
</dbReference>
<dbReference type="SUPFAM" id="SSF51338">
    <property type="entry name" value="Composite domain of metallo-dependent hydrolases"/>
    <property type="match status" value="1"/>
</dbReference>
<dbReference type="PANTHER" id="PTHR11647:SF1">
    <property type="entry name" value="COLLAPSIN RESPONSE MEDIATOR PROTEIN"/>
    <property type="match status" value="1"/>
</dbReference>
<dbReference type="GO" id="GO:0016812">
    <property type="term" value="F:hydrolase activity, acting on carbon-nitrogen (but not peptide) bonds, in cyclic amides"/>
    <property type="evidence" value="ECO:0007669"/>
    <property type="project" value="TreeGrafter"/>
</dbReference>
<proteinExistence type="predicted"/>
<dbReference type="Gene3D" id="3.30.1490.130">
    <property type="entry name" value="D-aminoacylase. Domain 3"/>
    <property type="match status" value="1"/>
</dbReference>